<dbReference type="GeneID" id="36321552"/>
<sequence>MIVELKNKNIFMSILSIFKNKDKINLSINKDSMLLESIALQKYYINIPNTIFNTSESCNKFTINPKYLYDALILLDTNNFEVNIDQVKVYTSISYIKIPFTLSIHHQYEEILDIYTKFVVTNKVISIFSNMTGLVKYEIEDTKLFIRKIGKEAIEEIEIKKLSFIETGELSFCCSNEWTDIVHPILNFVDNVLFLFSANVLCLQFLFKNEEKIYFEIQVPRSLIE</sequence>
<name>A0A0F9WH25_9MICR</name>
<dbReference type="VEuPathDB" id="MicrosporidiaDB:G9O61_00g004930"/>
<protein>
    <recommendedName>
        <fullName evidence="3">Checkpoint protein</fullName>
    </recommendedName>
</protein>
<evidence type="ECO:0008006" key="3">
    <source>
        <dbReference type="Google" id="ProtNLM"/>
    </source>
</evidence>
<proteinExistence type="predicted"/>
<dbReference type="Proteomes" id="UP000034350">
    <property type="component" value="Unassembled WGS sequence"/>
</dbReference>
<evidence type="ECO:0000313" key="1">
    <source>
        <dbReference type="EMBL" id="KKO75925.1"/>
    </source>
</evidence>
<dbReference type="EMBL" id="JPQZ01000009">
    <property type="protein sequence ID" value="KKO75925.1"/>
    <property type="molecule type" value="Genomic_DNA"/>
</dbReference>
<evidence type="ECO:0000313" key="2">
    <source>
        <dbReference type="Proteomes" id="UP000034350"/>
    </source>
</evidence>
<dbReference type="AlphaFoldDB" id="A0A0F9WH25"/>
<dbReference type="RefSeq" id="XP_024331667.1">
    <property type="nucleotide sequence ID" value="XM_024476597.1"/>
</dbReference>
<dbReference type="OrthoDB" id="2190999at2759"/>
<accession>A0A0F9WH25</accession>
<comment type="caution">
    <text evidence="1">The sequence shown here is derived from an EMBL/GenBank/DDBJ whole genome shotgun (WGS) entry which is preliminary data.</text>
</comment>
<gene>
    <name evidence="1" type="ORF">AAJ76_900042834</name>
</gene>
<reference evidence="1 2" key="1">
    <citation type="journal article" date="2015" name="Environ. Microbiol.">
        <title>Genome analyses suggest the presence of polyploidy and recent human-driven expansions in eight global populations of the honeybee pathogen Nosema ceranae.</title>
        <authorList>
            <person name="Pelin A."/>
            <person name="Selman M."/>
            <person name="Aris-Brosou S."/>
            <person name="Farinelli L."/>
            <person name="Corradi N."/>
        </authorList>
    </citation>
    <scope>NUCLEOTIDE SEQUENCE [LARGE SCALE GENOMIC DNA]</scope>
    <source>
        <strain evidence="1 2">PA08 1199</strain>
    </source>
</reference>
<organism evidence="1 2">
    <name type="scientific">Vairimorpha ceranae</name>
    <dbReference type="NCBI Taxonomy" id="40302"/>
    <lineage>
        <taxon>Eukaryota</taxon>
        <taxon>Fungi</taxon>
        <taxon>Fungi incertae sedis</taxon>
        <taxon>Microsporidia</taxon>
        <taxon>Nosematidae</taxon>
        <taxon>Vairimorpha</taxon>
    </lineage>
</organism>
<dbReference type="VEuPathDB" id="MicrosporidiaDB:AAJ76_900042834"/>
<keyword evidence="2" id="KW-1185">Reference proteome</keyword>
<dbReference type="OMA" id="MIIKVRD"/>
<dbReference type="VEuPathDB" id="MicrosporidiaDB:NCER_100363"/>